<dbReference type="Gene3D" id="2.60.40.1090">
    <property type="entry name" value="Fimbrial-type adhesion domain"/>
    <property type="match status" value="1"/>
</dbReference>
<dbReference type="PANTHER" id="PTHR33420:SF26">
    <property type="entry name" value="FIMBRIAL SUBUNIT"/>
    <property type="match status" value="1"/>
</dbReference>
<evidence type="ECO:0000259" key="2">
    <source>
        <dbReference type="Pfam" id="PF00419"/>
    </source>
</evidence>
<dbReference type="GeneID" id="69637145"/>
<dbReference type="InterPro" id="IPR050263">
    <property type="entry name" value="Bact_Fimbrial_Adh_Pro"/>
</dbReference>
<dbReference type="KEGG" id="hpar:AL518_01000"/>
<accession>A0A2A2MB04</accession>
<evidence type="ECO:0000313" key="4">
    <source>
        <dbReference type="Proteomes" id="UP000218796"/>
    </source>
</evidence>
<dbReference type="InterPro" id="IPR008966">
    <property type="entry name" value="Adhesion_dom_sf"/>
</dbReference>
<dbReference type="SUPFAM" id="SSF49401">
    <property type="entry name" value="Bacterial adhesins"/>
    <property type="match status" value="1"/>
</dbReference>
<dbReference type="Pfam" id="PF00419">
    <property type="entry name" value="Fimbrial"/>
    <property type="match status" value="1"/>
</dbReference>
<dbReference type="EMBL" id="NQMS01000005">
    <property type="protein sequence ID" value="PAV95979.1"/>
    <property type="molecule type" value="Genomic_DNA"/>
</dbReference>
<dbReference type="RefSeq" id="WP_004093252.1">
    <property type="nucleotide sequence ID" value="NZ_CALECD010000035.1"/>
</dbReference>
<feature type="chain" id="PRO_5030043119" evidence="1">
    <location>
        <begin position="21"/>
        <end position="203"/>
    </location>
</feature>
<dbReference type="Proteomes" id="UP000218796">
    <property type="component" value="Unassembled WGS sequence"/>
</dbReference>
<feature type="signal peptide" evidence="1">
    <location>
        <begin position="1"/>
        <end position="20"/>
    </location>
</feature>
<protein>
    <submittedName>
        <fullName evidence="3">Type 1 fimbrial protein</fullName>
    </submittedName>
</protein>
<dbReference type="OrthoDB" id="6588643at2"/>
<dbReference type="PANTHER" id="PTHR33420">
    <property type="entry name" value="FIMBRIAL SUBUNIT ELFA-RELATED"/>
    <property type="match status" value="1"/>
</dbReference>
<reference evidence="3 4" key="1">
    <citation type="submission" date="2017-08" db="EMBL/GenBank/DDBJ databases">
        <title>Draft Genome Sequence of Hafnia alvei CITHA-6 Isolated from Raw Bovine Milk.</title>
        <authorList>
            <person name="Culligan E.P."/>
            <person name="Mcsweeney A."/>
            <person name="O'Doherty C."/>
            <person name="Gleeson E."/>
            <person name="O'Riordan D."/>
            <person name="Sleator R.D."/>
        </authorList>
    </citation>
    <scope>NUCLEOTIDE SEQUENCE [LARGE SCALE GENOMIC DNA]</scope>
    <source>
        <strain evidence="3 4">CITHA-6</strain>
    </source>
</reference>
<keyword evidence="4" id="KW-1185">Reference proteome</keyword>
<evidence type="ECO:0000256" key="1">
    <source>
        <dbReference type="SAM" id="SignalP"/>
    </source>
</evidence>
<name>A0A2A2MB04_9GAMM</name>
<proteinExistence type="predicted"/>
<dbReference type="InterPro" id="IPR000259">
    <property type="entry name" value="Adhesion_dom_fimbrial"/>
</dbReference>
<organism evidence="3 4">
    <name type="scientific">Hafnia paralvei</name>
    <dbReference type="NCBI Taxonomy" id="546367"/>
    <lineage>
        <taxon>Bacteria</taxon>
        <taxon>Pseudomonadati</taxon>
        <taxon>Pseudomonadota</taxon>
        <taxon>Gammaproteobacteria</taxon>
        <taxon>Enterobacterales</taxon>
        <taxon>Hafniaceae</taxon>
        <taxon>Hafnia</taxon>
    </lineage>
</organism>
<keyword evidence="1" id="KW-0732">Signal</keyword>
<dbReference type="GO" id="GO:0043709">
    <property type="term" value="P:cell adhesion involved in single-species biofilm formation"/>
    <property type="evidence" value="ECO:0007669"/>
    <property type="project" value="TreeGrafter"/>
</dbReference>
<feature type="domain" description="Fimbrial-type adhesion" evidence="2">
    <location>
        <begin position="39"/>
        <end position="203"/>
    </location>
</feature>
<sequence length="203" mass="22289">MKQFRLPIIVLAAMPLMLQAAPTFRQDFSHVEGENGVVHFSGNVYVAPCVLDPQSREQYIDLGDISARLFHQSGDRSKLIPFTLRLRDCLRGASQSASDITSHSVGQPTQRYTSGEQAVSLRLEGESSPINQDLLRIQGAVKGAGIRLLDDKGHALALNQKANTWLLSPGDNELQLNAALESTQSSISAGDFRSLLRLIMEYQ</sequence>
<dbReference type="AlphaFoldDB" id="A0A2A2MB04"/>
<comment type="caution">
    <text evidence="3">The sequence shown here is derived from an EMBL/GenBank/DDBJ whole genome shotgun (WGS) entry which is preliminary data.</text>
</comment>
<evidence type="ECO:0000313" key="3">
    <source>
        <dbReference type="EMBL" id="PAV95979.1"/>
    </source>
</evidence>
<dbReference type="GO" id="GO:0009289">
    <property type="term" value="C:pilus"/>
    <property type="evidence" value="ECO:0007669"/>
    <property type="project" value="InterPro"/>
</dbReference>
<dbReference type="InterPro" id="IPR036937">
    <property type="entry name" value="Adhesion_dom_fimbrial_sf"/>
</dbReference>
<gene>
    <name evidence="3" type="ORF">CJD50_13225</name>
</gene>